<feature type="domain" description="GAIN-B" evidence="10">
    <location>
        <begin position="1047"/>
        <end position="1206"/>
    </location>
</feature>
<dbReference type="PRINTS" id="PR00249">
    <property type="entry name" value="GPCRSECRETIN"/>
</dbReference>
<dbReference type="Gene3D" id="2.60.220.50">
    <property type="match status" value="1"/>
</dbReference>
<dbReference type="PANTHER" id="PTHR45813">
    <property type="entry name" value="IG-LIKE DOMAIN-CONTAINING PROTEIN"/>
    <property type="match status" value="1"/>
</dbReference>
<dbReference type="Ensembl" id="ENSORLT00020004371.1">
    <property type="protein sequence ID" value="ENSORLP00020006568.1"/>
    <property type="gene ID" value="ENSORLG00020007430.1"/>
</dbReference>
<dbReference type="Pfam" id="PF25387">
    <property type="entry name" value="ADGRF3_N"/>
    <property type="match status" value="4"/>
</dbReference>
<dbReference type="SUPFAM" id="SSF48726">
    <property type="entry name" value="Immunoglobulin"/>
    <property type="match status" value="1"/>
</dbReference>
<dbReference type="InterPro" id="IPR017981">
    <property type="entry name" value="GPCR_2-like_7TM"/>
</dbReference>
<dbReference type="Proteomes" id="UP000265180">
    <property type="component" value="Chromosome 24"/>
</dbReference>
<dbReference type="GO" id="GO:0004930">
    <property type="term" value="F:G protein-coupled receptor activity"/>
    <property type="evidence" value="ECO:0007669"/>
    <property type="project" value="InterPro"/>
</dbReference>
<organism evidence="13 14">
    <name type="scientific">Oryzias latipes</name>
    <name type="common">Japanese rice fish</name>
    <name type="synonym">Japanese killifish</name>
    <dbReference type="NCBI Taxonomy" id="8090"/>
    <lineage>
        <taxon>Eukaryota</taxon>
        <taxon>Metazoa</taxon>
        <taxon>Chordata</taxon>
        <taxon>Craniata</taxon>
        <taxon>Vertebrata</taxon>
        <taxon>Euteleostomi</taxon>
        <taxon>Actinopterygii</taxon>
        <taxon>Neopterygii</taxon>
        <taxon>Teleostei</taxon>
        <taxon>Neoteleostei</taxon>
        <taxon>Acanthomorphata</taxon>
        <taxon>Ovalentaria</taxon>
        <taxon>Atherinomorphae</taxon>
        <taxon>Beloniformes</taxon>
        <taxon>Adrianichthyidae</taxon>
        <taxon>Oryziinae</taxon>
        <taxon>Oryzias</taxon>
    </lineage>
</organism>
<feature type="transmembrane region" description="Helical" evidence="9">
    <location>
        <begin position="1455"/>
        <end position="1480"/>
    </location>
</feature>
<feature type="transmembrane region" description="Helical" evidence="9">
    <location>
        <begin position="1214"/>
        <end position="1233"/>
    </location>
</feature>
<dbReference type="InterPro" id="IPR046338">
    <property type="entry name" value="GAIN_dom_sf"/>
</dbReference>
<evidence type="ECO:0000256" key="4">
    <source>
        <dbReference type="ARBA" id="ARBA00022989"/>
    </source>
</evidence>
<dbReference type="SMART" id="SM00409">
    <property type="entry name" value="IG"/>
    <property type="match status" value="2"/>
</dbReference>
<evidence type="ECO:0000259" key="11">
    <source>
        <dbReference type="PROSITE" id="PS50261"/>
    </source>
</evidence>
<keyword evidence="7" id="KW-0325">Glycoprotein</keyword>
<dbReference type="InterPro" id="IPR007110">
    <property type="entry name" value="Ig-like_dom"/>
</dbReference>
<feature type="region of interest" description="Disordered" evidence="8">
    <location>
        <begin position="582"/>
        <end position="602"/>
    </location>
</feature>
<dbReference type="PROSITE" id="PS50261">
    <property type="entry name" value="G_PROTEIN_RECEP_F2_4"/>
    <property type="match status" value="1"/>
</dbReference>
<dbReference type="InterPro" id="IPR057400">
    <property type="entry name" value="ADGRF3/5_N"/>
</dbReference>
<accession>A0A3P9KE19</accession>
<evidence type="ECO:0000256" key="6">
    <source>
        <dbReference type="ARBA" id="ARBA00023157"/>
    </source>
</evidence>
<dbReference type="InterPro" id="IPR013783">
    <property type="entry name" value="Ig-like_fold"/>
</dbReference>
<dbReference type="Gene3D" id="2.60.40.10">
    <property type="entry name" value="Immunoglobulins"/>
    <property type="match status" value="1"/>
</dbReference>
<dbReference type="InterPro" id="IPR000203">
    <property type="entry name" value="GPS"/>
</dbReference>
<evidence type="ECO:0000256" key="5">
    <source>
        <dbReference type="ARBA" id="ARBA00023136"/>
    </source>
</evidence>
<dbReference type="InterPro" id="IPR036179">
    <property type="entry name" value="Ig-like_dom_sf"/>
</dbReference>
<comment type="subcellular location">
    <subcellularLocation>
        <location evidence="1">Membrane</location>
        <topology evidence="1">Multi-pass membrane protein</topology>
    </subcellularLocation>
</comment>
<dbReference type="InterPro" id="IPR057244">
    <property type="entry name" value="GAIN_B"/>
</dbReference>
<dbReference type="InterPro" id="IPR051587">
    <property type="entry name" value="Adhesion_GPCR"/>
</dbReference>
<dbReference type="Pfam" id="PF01825">
    <property type="entry name" value="GPS"/>
    <property type="match status" value="1"/>
</dbReference>
<evidence type="ECO:0000256" key="1">
    <source>
        <dbReference type="ARBA" id="ARBA00004141"/>
    </source>
</evidence>
<dbReference type="GO" id="GO:0007166">
    <property type="term" value="P:cell surface receptor signaling pathway"/>
    <property type="evidence" value="ECO:0007669"/>
    <property type="project" value="InterPro"/>
</dbReference>
<evidence type="ECO:0000256" key="9">
    <source>
        <dbReference type="SAM" id="Phobius"/>
    </source>
</evidence>
<feature type="domain" description="Ig-like" evidence="12">
    <location>
        <begin position="830"/>
        <end position="913"/>
    </location>
</feature>
<evidence type="ECO:0000256" key="2">
    <source>
        <dbReference type="ARBA" id="ARBA00007343"/>
    </source>
</evidence>
<evidence type="ECO:0000259" key="12">
    <source>
        <dbReference type="PROSITE" id="PS50835"/>
    </source>
</evidence>
<feature type="transmembrane region" description="Helical" evidence="9">
    <location>
        <begin position="1254"/>
        <end position="1275"/>
    </location>
</feature>
<feature type="domain" description="G-protein coupled receptors family 2 profile 2" evidence="11">
    <location>
        <begin position="1212"/>
        <end position="1478"/>
    </location>
</feature>
<evidence type="ECO:0000256" key="8">
    <source>
        <dbReference type="SAM" id="MobiDB-lite"/>
    </source>
</evidence>
<keyword evidence="5 9" id="KW-0472">Membrane</keyword>
<proteinExistence type="inferred from homology"/>
<dbReference type="Gene3D" id="1.20.1070.10">
    <property type="entry name" value="Rhodopsin 7-helix transmembrane proteins"/>
    <property type="match status" value="1"/>
</dbReference>
<dbReference type="InterPro" id="IPR003599">
    <property type="entry name" value="Ig_sub"/>
</dbReference>
<dbReference type="Pfam" id="PF00002">
    <property type="entry name" value="7tm_2"/>
    <property type="match status" value="1"/>
</dbReference>
<reference key="1">
    <citation type="journal article" date="2007" name="Nature">
        <title>The medaka draft genome and insights into vertebrate genome evolution.</title>
        <authorList>
            <person name="Kasahara M."/>
            <person name="Naruse K."/>
            <person name="Sasaki S."/>
            <person name="Nakatani Y."/>
            <person name="Qu W."/>
            <person name="Ahsan B."/>
            <person name="Yamada T."/>
            <person name="Nagayasu Y."/>
            <person name="Doi K."/>
            <person name="Kasai Y."/>
            <person name="Jindo T."/>
            <person name="Kobayashi D."/>
            <person name="Shimada A."/>
            <person name="Toyoda A."/>
            <person name="Kuroki Y."/>
            <person name="Fujiyama A."/>
            <person name="Sasaki T."/>
            <person name="Shimizu A."/>
            <person name="Asakawa S."/>
            <person name="Shimizu N."/>
            <person name="Hashimoto S."/>
            <person name="Yang J."/>
            <person name="Lee Y."/>
            <person name="Matsushima K."/>
            <person name="Sugano S."/>
            <person name="Sakaizumi M."/>
            <person name="Narita T."/>
            <person name="Ohishi K."/>
            <person name="Haga S."/>
            <person name="Ohta F."/>
            <person name="Nomoto H."/>
            <person name="Nogata K."/>
            <person name="Morishita T."/>
            <person name="Endo T."/>
            <person name="Shin-I T."/>
            <person name="Takeda H."/>
            <person name="Morishita S."/>
            <person name="Kohara Y."/>
        </authorList>
    </citation>
    <scope>NUCLEOTIDE SEQUENCE [LARGE SCALE GENOMIC DNA]</scope>
    <source>
        <strain>Hd-rR</strain>
    </source>
</reference>
<feature type="transmembrane region" description="Helical" evidence="9">
    <location>
        <begin position="1295"/>
        <end position="1320"/>
    </location>
</feature>
<feature type="domain" description="Ig-like" evidence="12">
    <location>
        <begin position="719"/>
        <end position="822"/>
    </location>
</feature>
<reference evidence="13" key="3">
    <citation type="submission" date="2025-08" db="UniProtKB">
        <authorList>
            <consortium name="Ensembl"/>
        </authorList>
    </citation>
    <scope>IDENTIFICATION</scope>
    <source>
        <strain evidence="13">HNI</strain>
    </source>
</reference>
<keyword evidence="6" id="KW-1015">Disulfide bond</keyword>
<protein>
    <recommendedName>
        <fullName evidence="15">Adhesion G protein-coupled receptor F5</fullName>
    </recommendedName>
</protein>
<evidence type="ECO:0000256" key="3">
    <source>
        <dbReference type="ARBA" id="ARBA00022692"/>
    </source>
</evidence>
<sequence length="1490" mass="163416">LLSPGEQVAGLDVSVYQYRLDIQINIKDTEQLRSNFANLTFPRQIRSDVNISDADVTTVCSPAESNIQCRCERNFLWPCDKCATYGKCDEGSACGCIKAVPTDGQFCQSELNSKYYGPSEIFNPDLNFWEHLKSAVTLKQKCNLTIFNVFSVCLYGYQCICEDQYRWSCDQCLMYGACDQISADSCGCINAIPSDRNFCHIFDCVPTVPPPVYKYLLSVELNTTLLTAINTMRSILGNISYPLSINGDTQINQANISTVCSPIRDGYQCICEDQYRWSCDQCLMYGACDQISADSCGCINAIPSDRNFCQSLDQHKLPPPVYNYRLSVELNTTDITVIDKLRSILGNLTDLPSLNRRTRISRANITTVCSPVSYGYQCRCEDQYLWSCDQCQTYGSCDQVSEKPCGCINAIPPDGHFCQSLDQLSKTVTTVISATTEATSNAISTVIHTITKEPTTAFLTSITTTKKETTTPASTVISTAETQMSPITIFSPTTIEATTREVSTGFFTTTDEPTTATSTLMATTTGPITTANPTVIPTTSEKRTTKVVTVIPTTIKEPTTAISTLLTSDKVPTTALIPTTTTTTATTTTSTVPTTTTKPMNNTTETIATTTTATATTTTTTKATTTTTKGTTTTTTKATTTTTTEAITTATITTIKLTTSTPSFTGKTNFIFIFCVCVFLFLRQGSVIADFVISTAESSATQITEANKDLKNTLKSIAPVLKSTAQYKSSTKIKFNSTYLTNTTMTLVCGPPEGDLLDIVGNINSAEWKFENINISPGRRTFTTRSNTSILTVNNVNPFDAGLYECILKGTNSEFYQNGTVEKVNIQAAPDVKVVVVKNIECNVGNKANLSCCVQPIYNITWAQPPSRTTSSPDEYCINNEYTITSCEDISKPSTFTCKVNEYDGYEKTTTLKFFTGGKSPTCTGDIYGDGKEGSIADVACPEGQKGKRKAKCKGNKWELIEDNCILTVITDLFAKSTVSNFSVTNIASTFRMNNVLQTIDVLADDGVKESWETLNKDRNNNAGSKLLESLETLSGALSGTADISTERIHLIRTNANNFVTPNSTVSLKISDSDGFFDNNTLMTIIILSTFNNVMPARNSSFDLSLFNGTSNETSNPNNANLAINAAVVLVKVNQTVQNVSFEFQTLNETLSQETQCVFWNFTLLENFGAWDDEGCKFVSRLNDRVTCNCTHLTSFSILMATSIPEDIRDILDIITYIGVGISLASLVICLIIEGYVWKAVTKNSTALMRHISIVNTALSLLIADICFIIAASYSQKALDNKDGDFKVLIGQCSAVTFFMHFFYLALFFWMLVSGLLLFYRTMMVFSHMSKSILIAIGFVIGYGCPLIIAVTTVAATAPSQTYVRKNYICWLNWTESKALLSLVIPALVIVVINIIVVIVVLYKMMRRSSASTIQPDEKNSFVVILRCLAILTPLFGLTWALGIGTMVSPKDVGIHIAFAFFNSLQGFFILVFGTFFILINQKKKRFLQI</sequence>
<dbReference type="InterPro" id="IPR000832">
    <property type="entry name" value="GPCR_2_secretin-like"/>
</dbReference>
<keyword evidence="4 9" id="KW-1133">Transmembrane helix</keyword>
<dbReference type="FunFam" id="1.20.1070.10:FF:000058">
    <property type="entry name" value="Adhesion G protein-coupled receptor F5"/>
    <property type="match status" value="1"/>
</dbReference>
<dbReference type="PANTHER" id="PTHR45813:SF4">
    <property type="entry name" value="ADHESION G PROTEIN-COUPLED RECEPTOR F5"/>
    <property type="match status" value="1"/>
</dbReference>
<reference evidence="13 14" key="2">
    <citation type="submission" date="2017-04" db="EMBL/GenBank/DDBJ databases">
        <title>CpG methylation of centromeres and impact of large insertions on vertebrate speciation.</title>
        <authorList>
            <person name="Ichikawa K."/>
            <person name="Yoshimura J."/>
            <person name="Morishita S."/>
        </authorList>
    </citation>
    <scope>NUCLEOTIDE SEQUENCE</scope>
    <source>
        <strain evidence="13 14">HNI</strain>
    </source>
</reference>
<evidence type="ECO:0008006" key="15">
    <source>
        <dbReference type="Google" id="ProtNLM"/>
    </source>
</evidence>
<feature type="transmembrane region" description="Helical" evidence="9">
    <location>
        <begin position="1332"/>
        <end position="1359"/>
    </location>
</feature>
<dbReference type="PROSITE" id="PS50221">
    <property type="entry name" value="GAIN_B"/>
    <property type="match status" value="1"/>
</dbReference>
<dbReference type="SMART" id="SM00303">
    <property type="entry name" value="GPS"/>
    <property type="match status" value="1"/>
</dbReference>
<feature type="transmembrane region" description="Helical" evidence="9">
    <location>
        <begin position="1424"/>
        <end position="1443"/>
    </location>
</feature>
<evidence type="ECO:0000259" key="10">
    <source>
        <dbReference type="PROSITE" id="PS50221"/>
    </source>
</evidence>
<comment type="similarity">
    <text evidence="2">Belongs to the G-protein coupled receptor 2 family. Adhesion G-protein coupled receptor (ADGR) subfamily.</text>
</comment>
<reference evidence="13" key="4">
    <citation type="submission" date="2025-09" db="UniProtKB">
        <authorList>
            <consortium name="Ensembl"/>
        </authorList>
    </citation>
    <scope>IDENTIFICATION</scope>
    <source>
        <strain evidence="13">HNI</strain>
    </source>
</reference>
<name>A0A3P9KE19_ORYLA</name>
<feature type="transmembrane region" description="Helical" evidence="9">
    <location>
        <begin position="1379"/>
        <end position="1403"/>
    </location>
</feature>
<dbReference type="PROSITE" id="PS50835">
    <property type="entry name" value="IG_LIKE"/>
    <property type="match status" value="2"/>
</dbReference>
<dbReference type="GO" id="GO:0016020">
    <property type="term" value="C:membrane"/>
    <property type="evidence" value="ECO:0007669"/>
    <property type="project" value="UniProtKB-SubCell"/>
</dbReference>
<evidence type="ECO:0000313" key="14">
    <source>
        <dbReference type="Proteomes" id="UP000265180"/>
    </source>
</evidence>
<evidence type="ECO:0000256" key="7">
    <source>
        <dbReference type="ARBA" id="ARBA00023180"/>
    </source>
</evidence>
<evidence type="ECO:0000313" key="13">
    <source>
        <dbReference type="Ensembl" id="ENSORLP00020006568.1"/>
    </source>
</evidence>
<keyword evidence="3 9" id="KW-0812">Transmembrane</keyword>